<feature type="transmembrane region" description="Helical" evidence="1">
    <location>
        <begin position="65"/>
        <end position="87"/>
    </location>
</feature>
<dbReference type="EMBL" id="QDKG01000006">
    <property type="protein sequence ID" value="PVH24279.1"/>
    <property type="molecule type" value="Genomic_DNA"/>
</dbReference>
<evidence type="ECO:0000256" key="1">
    <source>
        <dbReference type="SAM" id="Phobius"/>
    </source>
</evidence>
<sequence length="128" mass="14370">MGNMKIKQNRTYLSNFGEEDMKMVLSEYATFQKLSNSIRIPGFVMLGVIGISRALQGIVPKAALNIISIIAILSLLAWTIFIGFSLVKQKKLVKNKLEQMSTTHNYPFKVLRSEFNTLVKGVYSGPKI</sequence>
<evidence type="ECO:0000313" key="3">
    <source>
        <dbReference type="Proteomes" id="UP000245627"/>
    </source>
</evidence>
<dbReference type="AlphaFoldDB" id="A0A2T8HFQ8"/>
<proteinExistence type="predicted"/>
<comment type="caution">
    <text evidence="2">The sequence shown here is derived from an EMBL/GenBank/DDBJ whole genome shotgun (WGS) entry which is preliminary data.</text>
</comment>
<keyword evidence="1" id="KW-1133">Transmembrane helix</keyword>
<accession>A0A2T8HFQ8</accession>
<keyword evidence="3" id="KW-1185">Reference proteome</keyword>
<organism evidence="2 3">
    <name type="scientific">Sphingobacterium corticibacter</name>
    <dbReference type="NCBI Taxonomy" id="2171749"/>
    <lineage>
        <taxon>Bacteria</taxon>
        <taxon>Pseudomonadati</taxon>
        <taxon>Bacteroidota</taxon>
        <taxon>Sphingobacteriia</taxon>
        <taxon>Sphingobacteriales</taxon>
        <taxon>Sphingobacteriaceae</taxon>
        <taxon>Sphingobacterium</taxon>
    </lineage>
</organism>
<feature type="transmembrane region" description="Helical" evidence="1">
    <location>
        <begin position="40"/>
        <end position="59"/>
    </location>
</feature>
<reference evidence="2 3" key="1">
    <citation type="submission" date="2018-04" db="EMBL/GenBank/DDBJ databases">
        <title>Sphingobacterium cortibacter sp. nov.</title>
        <authorList>
            <person name="Li Y."/>
        </authorList>
    </citation>
    <scope>NUCLEOTIDE SEQUENCE [LARGE SCALE GENOMIC DNA]</scope>
    <source>
        <strain evidence="2 3">2c-3</strain>
    </source>
</reference>
<gene>
    <name evidence="2" type="ORF">DC487_14430</name>
</gene>
<dbReference type="Proteomes" id="UP000245627">
    <property type="component" value="Unassembled WGS sequence"/>
</dbReference>
<name>A0A2T8HFQ8_9SPHI</name>
<keyword evidence="1" id="KW-0472">Membrane</keyword>
<evidence type="ECO:0000313" key="2">
    <source>
        <dbReference type="EMBL" id="PVH24279.1"/>
    </source>
</evidence>
<keyword evidence="1" id="KW-0812">Transmembrane</keyword>
<protein>
    <submittedName>
        <fullName evidence="2">Uncharacterized protein</fullName>
    </submittedName>
</protein>